<dbReference type="PANTHER" id="PTHR43464">
    <property type="entry name" value="METHYLTRANSFERASE"/>
    <property type="match status" value="1"/>
</dbReference>
<dbReference type="GO" id="GO:0032259">
    <property type="term" value="P:methylation"/>
    <property type="evidence" value="ECO:0007669"/>
    <property type="project" value="UniProtKB-KW"/>
</dbReference>
<dbReference type="InterPro" id="IPR013216">
    <property type="entry name" value="Methyltransf_11"/>
</dbReference>
<dbReference type="InterPro" id="IPR029063">
    <property type="entry name" value="SAM-dependent_MTases_sf"/>
</dbReference>
<feature type="domain" description="Methyltransferase type 11" evidence="4">
    <location>
        <begin position="70"/>
        <end position="159"/>
    </location>
</feature>
<dbReference type="RefSeq" id="WP_137734131.1">
    <property type="nucleotide sequence ID" value="NZ_BJCL01000009.1"/>
</dbReference>
<dbReference type="PANTHER" id="PTHR43464:SF19">
    <property type="entry name" value="UBIQUINONE BIOSYNTHESIS O-METHYLTRANSFERASE, MITOCHONDRIAL"/>
    <property type="match status" value="1"/>
</dbReference>
<evidence type="ECO:0000256" key="3">
    <source>
        <dbReference type="ARBA" id="ARBA00022691"/>
    </source>
</evidence>
<protein>
    <recommendedName>
        <fullName evidence="4">Methyltransferase type 11 domain-containing protein</fullName>
    </recommendedName>
</protein>
<dbReference type="AlphaFoldDB" id="A0A480ASK9"/>
<dbReference type="Proteomes" id="UP000301751">
    <property type="component" value="Unassembled WGS sequence"/>
</dbReference>
<dbReference type="GO" id="GO:0008757">
    <property type="term" value="F:S-adenosylmethionine-dependent methyltransferase activity"/>
    <property type="evidence" value="ECO:0007669"/>
    <property type="project" value="InterPro"/>
</dbReference>
<dbReference type="CDD" id="cd02440">
    <property type="entry name" value="AdoMet_MTases"/>
    <property type="match status" value="1"/>
</dbReference>
<keyword evidence="6" id="KW-1185">Reference proteome</keyword>
<evidence type="ECO:0000313" key="6">
    <source>
        <dbReference type="Proteomes" id="UP000301751"/>
    </source>
</evidence>
<dbReference type="OrthoDB" id="9790457at2"/>
<name>A0A480ASK9_9BURK</name>
<reference evidence="6" key="1">
    <citation type="submission" date="2019-03" db="EMBL/GenBank/DDBJ databases">
        <title>Aquabacterium pictum sp.nov., the first bacteriochlorophyll a-containing freshwater bacterium in the genus Aquabacterium of the class Betaproteobacteria.</title>
        <authorList>
            <person name="Hirose S."/>
            <person name="Tank M."/>
            <person name="Hara E."/>
            <person name="Tamaki H."/>
            <person name="Takaichi S."/>
            <person name="Haruta S."/>
            <person name="Hanada S."/>
        </authorList>
    </citation>
    <scope>NUCLEOTIDE SEQUENCE [LARGE SCALE GENOMIC DNA]</scope>
    <source>
        <strain evidence="6">W35</strain>
    </source>
</reference>
<proteinExistence type="predicted"/>
<evidence type="ECO:0000256" key="2">
    <source>
        <dbReference type="ARBA" id="ARBA00022679"/>
    </source>
</evidence>
<evidence type="ECO:0000259" key="4">
    <source>
        <dbReference type="Pfam" id="PF08241"/>
    </source>
</evidence>
<keyword evidence="2" id="KW-0808">Transferase</keyword>
<comment type="caution">
    <text evidence="5">The sequence shown here is derived from an EMBL/GenBank/DDBJ whole genome shotgun (WGS) entry which is preliminary data.</text>
</comment>
<gene>
    <name evidence="5" type="ORF">AQPW35_34820</name>
</gene>
<evidence type="ECO:0000313" key="5">
    <source>
        <dbReference type="EMBL" id="GCL64401.1"/>
    </source>
</evidence>
<dbReference type="Pfam" id="PF08241">
    <property type="entry name" value="Methyltransf_11"/>
    <property type="match status" value="1"/>
</dbReference>
<accession>A0A480ASK9</accession>
<dbReference type="SUPFAM" id="SSF53335">
    <property type="entry name" value="S-adenosyl-L-methionine-dependent methyltransferases"/>
    <property type="match status" value="1"/>
</dbReference>
<organism evidence="5 6">
    <name type="scientific">Pseudaquabacterium pictum</name>
    <dbReference type="NCBI Taxonomy" id="2315236"/>
    <lineage>
        <taxon>Bacteria</taxon>
        <taxon>Pseudomonadati</taxon>
        <taxon>Pseudomonadota</taxon>
        <taxon>Betaproteobacteria</taxon>
        <taxon>Burkholderiales</taxon>
        <taxon>Sphaerotilaceae</taxon>
        <taxon>Pseudaquabacterium</taxon>
    </lineage>
</organism>
<dbReference type="Gene3D" id="3.40.50.150">
    <property type="entry name" value="Vaccinia Virus protein VP39"/>
    <property type="match status" value="1"/>
</dbReference>
<evidence type="ECO:0000256" key="1">
    <source>
        <dbReference type="ARBA" id="ARBA00022603"/>
    </source>
</evidence>
<keyword evidence="1" id="KW-0489">Methyltransferase</keyword>
<keyword evidence="3" id="KW-0949">S-adenosyl-L-methionine</keyword>
<sequence>MQLLPWRVKNFLSNQFPLAYHVAVNIGRGGGNSPEHWDRRLAETWDAGVREWPSKTDLIAGMVAPQAAVLDVGCGNGGILRGLQARGFTNLHGLEISSYAVNRLEQEGIRMRRGVLPAIDLPDQTFDVVIASQVLEHLVRRGLFLREIHRVLKPGGSALIFVPDDCLGPIDEPEHTVKFNAGSLRRLLASVFEVRQLRTIKDDNHAMPILFAEIVKAA</sequence>
<dbReference type="EMBL" id="BJCL01000009">
    <property type="protein sequence ID" value="GCL64401.1"/>
    <property type="molecule type" value="Genomic_DNA"/>
</dbReference>